<reference evidence="1 2" key="1">
    <citation type="submission" date="2013-09" db="EMBL/GenBank/DDBJ databases">
        <title>Corchorus capsularis genome sequencing.</title>
        <authorList>
            <person name="Alam M."/>
            <person name="Haque M.S."/>
            <person name="Islam M.S."/>
            <person name="Emdad E.M."/>
            <person name="Islam M.M."/>
            <person name="Ahmed B."/>
            <person name="Halim A."/>
            <person name="Hossen Q.M.M."/>
            <person name="Hossain M.Z."/>
            <person name="Ahmed R."/>
            <person name="Khan M.M."/>
            <person name="Islam R."/>
            <person name="Rashid M.M."/>
            <person name="Khan S.A."/>
            <person name="Rahman M.S."/>
            <person name="Alam M."/>
        </authorList>
    </citation>
    <scope>NUCLEOTIDE SEQUENCE [LARGE SCALE GENOMIC DNA]</scope>
    <source>
        <strain evidence="2">cv. CVL-1</strain>
        <tissue evidence="1">Whole seedling</tissue>
    </source>
</reference>
<dbReference type="EMBL" id="AWWV01009395">
    <property type="protein sequence ID" value="OMO86771.1"/>
    <property type="molecule type" value="Genomic_DNA"/>
</dbReference>
<protein>
    <submittedName>
        <fullName evidence="1">Uncharacterized protein</fullName>
    </submittedName>
</protein>
<evidence type="ECO:0000313" key="1">
    <source>
        <dbReference type="EMBL" id="OMO86771.1"/>
    </source>
</evidence>
<keyword evidence="2" id="KW-1185">Reference proteome</keyword>
<name>A0A1R3IW09_COCAP</name>
<comment type="caution">
    <text evidence="1">The sequence shown here is derived from an EMBL/GenBank/DDBJ whole genome shotgun (WGS) entry which is preliminary data.</text>
</comment>
<dbReference type="Gramene" id="OMO86771">
    <property type="protein sequence ID" value="OMO86771"/>
    <property type="gene ID" value="CCACVL1_09473"/>
</dbReference>
<organism evidence="1 2">
    <name type="scientific">Corchorus capsularis</name>
    <name type="common">Jute</name>
    <dbReference type="NCBI Taxonomy" id="210143"/>
    <lineage>
        <taxon>Eukaryota</taxon>
        <taxon>Viridiplantae</taxon>
        <taxon>Streptophyta</taxon>
        <taxon>Embryophyta</taxon>
        <taxon>Tracheophyta</taxon>
        <taxon>Spermatophyta</taxon>
        <taxon>Magnoliopsida</taxon>
        <taxon>eudicotyledons</taxon>
        <taxon>Gunneridae</taxon>
        <taxon>Pentapetalae</taxon>
        <taxon>rosids</taxon>
        <taxon>malvids</taxon>
        <taxon>Malvales</taxon>
        <taxon>Malvaceae</taxon>
        <taxon>Grewioideae</taxon>
        <taxon>Apeibeae</taxon>
        <taxon>Corchorus</taxon>
    </lineage>
</organism>
<sequence length="44" mass="4981">MGLVGLVARCRSVESVLTDDARVSTVRGRAWYIWTKTNRDPTDQ</sequence>
<dbReference type="AlphaFoldDB" id="A0A1R3IW09"/>
<evidence type="ECO:0000313" key="2">
    <source>
        <dbReference type="Proteomes" id="UP000188268"/>
    </source>
</evidence>
<proteinExistence type="predicted"/>
<dbReference type="Proteomes" id="UP000188268">
    <property type="component" value="Unassembled WGS sequence"/>
</dbReference>
<gene>
    <name evidence="1" type="ORF">CCACVL1_09473</name>
</gene>
<accession>A0A1R3IW09</accession>